<evidence type="ECO:0000313" key="8">
    <source>
        <dbReference type="EMBL" id="CAH0111221.1"/>
    </source>
</evidence>
<organism evidence="8 9">
    <name type="scientific">Daphnia galeata</name>
    <dbReference type="NCBI Taxonomy" id="27404"/>
    <lineage>
        <taxon>Eukaryota</taxon>
        <taxon>Metazoa</taxon>
        <taxon>Ecdysozoa</taxon>
        <taxon>Arthropoda</taxon>
        <taxon>Crustacea</taxon>
        <taxon>Branchiopoda</taxon>
        <taxon>Diplostraca</taxon>
        <taxon>Cladocera</taxon>
        <taxon>Anomopoda</taxon>
        <taxon>Daphniidae</taxon>
        <taxon>Daphnia</taxon>
    </lineage>
</organism>
<evidence type="ECO:0000256" key="2">
    <source>
        <dbReference type="ARBA" id="ARBA00022559"/>
    </source>
</evidence>
<proteinExistence type="inferred from homology"/>
<dbReference type="PRINTS" id="PR01011">
    <property type="entry name" value="GLUTPROXDASE"/>
</dbReference>
<dbReference type="PIRSF" id="PIRSF000303">
    <property type="entry name" value="Glutathion_perox"/>
    <property type="match status" value="1"/>
</dbReference>
<dbReference type="InterPro" id="IPR029760">
    <property type="entry name" value="GPX_CS"/>
</dbReference>
<gene>
    <name evidence="8" type="ORF">DGAL_LOCUS14857</name>
</gene>
<evidence type="ECO:0000256" key="1">
    <source>
        <dbReference type="ARBA" id="ARBA00006926"/>
    </source>
</evidence>
<reference evidence="8" key="1">
    <citation type="submission" date="2021-11" db="EMBL/GenBank/DDBJ databases">
        <authorList>
            <person name="Schell T."/>
        </authorList>
    </citation>
    <scope>NUCLEOTIDE SEQUENCE</scope>
    <source>
        <strain evidence="8">M5</strain>
    </source>
</reference>
<dbReference type="GO" id="GO:0006979">
    <property type="term" value="P:response to oxidative stress"/>
    <property type="evidence" value="ECO:0007669"/>
    <property type="project" value="InterPro"/>
</dbReference>
<evidence type="ECO:0000256" key="3">
    <source>
        <dbReference type="ARBA" id="ARBA00022933"/>
    </source>
</evidence>
<dbReference type="Gene3D" id="3.40.30.10">
    <property type="entry name" value="Glutaredoxin"/>
    <property type="match status" value="1"/>
</dbReference>
<evidence type="ECO:0000256" key="4">
    <source>
        <dbReference type="ARBA" id="ARBA00023002"/>
    </source>
</evidence>
<dbReference type="SUPFAM" id="SSF52833">
    <property type="entry name" value="Thioredoxin-like"/>
    <property type="match status" value="1"/>
</dbReference>
<protein>
    <recommendedName>
        <fullName evidence="5">Glutathione peroxidase</fullName>
    </recommendedName>
</protein>
<feature type="signal peptide" evidence="6">
    <location>
        <begin position="1"/>
        <end position="29"/>
    </location>
</feature>
<name>A0A8J2RZ30_9CRUS</name>
<dbReference type="PANTHER" id="PTHR11592:SF134">
    <property type="entry name" value="PHOSPHOLIPID HYDROPEROXIDE GLUTATHIONE PEROXIDASE"/>
    <property type="match status" value="1"/>
</dbReference>
<feature type="domain" description="Thioredoxin" evidence="7">
    <location>
        <begin position="40"/>
        <end position="188"/>
    </location>
</feature>
<dbReference type="PROSITE" id="PS51355">
    <property type="entry name" value="GLUTATHIONE_PEROXID_3"/>
    <property type="match status" value="1"/>
</dbReference>
<sequence>MTIGRIGFRTISGGALLLAGCSKFNTVMASPSEGSGNTNFKQAQSIYDFTALDIDGNQVSLEKYRGHVNYTQLVALHEKYGDSKGLKILGFPCNQFGSQEPGTNSEIKNFAANYNVKFDMFAKIDVNGDNAHPLWKYLKKKQGGTLTDGIKWNFTKFIVDKNGQPVARHATTTDPFDMEKDLLKYLNQ</sequence>
<evidence type="ECO:0000259" key="7">
    <source>
        <dbReference type="PROSITE" id="PS51352"/>
    </source>
</evidence>
<dbReference type="OrthoDB" id="446890at2759"/>
<dbReference type="EMBL" id="CAKKLH010000311">
    <property type="protein sequence ID" value="CAH0111221.1"/>
    <property type="molecule type" value="Genomic_DNA"/>
</dbReference>
<dbReference type="PROSITE" id="PS00763">
    <property type="entry name" value="GLUTATHIONE_PEROXID_2"/>
    <property type="match status" value="1"/>
</dbReference>
<feature type="chain" id="PRO_5035301362" description="Glutathione peroxidase" evidence="6">
    <location>
        <begin position="30"/>
        <end position="188"/>
    </location>
</feature>
<evidence type="ECO:0000313" key="9">
    <source>
        <dbReference type="Proteomes" id="UP000789390"/>
    </source>
</evidence>
<dbReference type="PROSITE" id="PS51352">
    <property type="entry name" value="THIOREDOXIN_2"/>
    <property type="match status" value="1"/>
</dbReference>
<comment type="caution">
    <text evidence="8">The sequence shown here is derived from an EMBL/GenBank/DDBJ whole genome shotgun (WGS) entry which is preliminary data.</text>
</comment>
<evidence type="ECO:0000256" key="6">
    <source>
        <dbReference type="SAM" id="SignalP"/>
    </source>
</evidence>
<dbReference type="Pfam" id="PF00255">
    <property type="entry name" value="GSHPx"/>
    <property type="match status" value="1"/>
</dbReference>
<keyword evidence="6" id="KW-0732">Signal</keyword>
<dbReference type="CDD" id="cd00340">
    <property type="entry name" value="GSH_Peroxidase"/>
    <property type="match status" value="1"/>
</dbReference>
<comment type="similarity">
    <text evidence="1 5">Belongs to the glutathione peroxidase family.</text>
</comment>
<dbReference type="InterPro" id="IPR013766">
    <property type="entry name" value="Thioredoxin_domain"/>
</dbReference>
<dbReference type="InterPro" id="IPR000889">
    <property type="entry name" value="Glutathione_peroxidase"/>
</dbReference>
<keyword evidence="2 5" id="KW-0575">Peroxidase</keyword>
<dbReference type="GO" id="GO:0004601">
    <property type="term" value="F:peroxidase activity"/>
    <property type="evidence" value="ECO:0007669"/>
    <property type="project" value="UniProtKB-KW"/>
</dbReference>
<keyword evidence="3" id="KW-0712">Selenocysteine</keyword>
<keyword evidence="9" id="KW-1185">Reference proteome</keyword>
<dbReference type="InterPro" id="IPR036249">
    <property type="entry name" value="Thioredoxin-like_sf"/>
</dbReference>
<dbReference type="PROSITE" id="PS51257">
    <property type="entry name" value="PROKAR_LIPOPROTEIN"/>
    <property type="match status" value="1"/>
</dbReference>
<accession>A0A8J2RZ30</accession>
<dbReference type="AlphaFoldDB" id="A0A8J2RZ30"/>
<keyword evidence="4 5" id="KW-0560">Oxidoreductase</keyword>
<dbReference type="FunFam" id="3.40.30.10:FF:000545">
    <property type="entry name" value="Glutathione peroxidase"/>
    <property type="match status" value="1"/>
</dbReference>
<dbReference type="PANTHER" id="PTHR11592">
    <property type="entry name" value="GLUTATHIONE PEROXIDASE"/>
    <property type="match status" value="1"/>
</dbReference>
<dbReference type="Proteomes" id="UP000789390">
    <property type="component" value="Unassembled WGS sequence"/>
</dbReference>
<evidence type="ECO:0000256" key="5">
    <source>
        <dbReference type="RuleBase" id="RU000499"/>
    </source>
</evidence>